<dbReference type="PANTHER" id="PTHR30250">
    <property type="entry name" value="PST FAMILY PREDICTED COLANIC ACID TRANSPORTER"/>
    <property type="match status" value="1"/>
</dbReference>
<dbReference type="RefSeq" id="WP_071614677.1">
    <property type="nucleotide sequence ID" value="NZ_CP015756.1"/>
</dbReference>
<evidence type="ECO:0000256" key="1">
    <source>
        <dbReference type="ARBA" id="ARBA00004651"/>
    </source>
</evidence>
<protein>
    <submittedName>
        <fullName evidence="7">Stage V sporulation protein B</fullName>
    </submittedName>
</protein>
<evidence type="ECO:0000256" key="5">
    <source>
        <dbReference type="ARBA" id="ARBA00023136"/>
    </source>
</evidence>
<feature type="transmembrane region" description="Helical" evidence="6">
    <location>
        <begin position="12"/>
        <end position="35"/>
    </location>
</feature>
<sequence length="512" mass="56358">MKKHSLIKGTIILGMAGIFARFLGLFFRIPIQALIKDEGMGYYQMSYPLYMFFVAVASGVPIAMSKLIAEMNAKNDREGAGQVLRQTLIFMIILGTVFTTFMIMFARPIISLLKWDSKSYYAFLAIAAAPIFVSIMCTFRGFFQGLQNVRPTAISQIIEQVGRVVAGVLFAYLLFPKGIEYAAGGAALGTLVGSIMGSIYLVSTYFKVIREIPVRKKIKHKHILGDLGKAAIPISLGAAVGTIMSLIDSVLVPQQLLKAGFSHLQSAVMYGQLTGKAFTLMNVPLALSVALCASLVPIIAEAFYLGRRKELIKRVDMAVKLSNVISLPSSLGMFFMAYPIMHLVFMRDAAGYEILKYISICIPFVILTQTSTAILQSIGNYMKPVYNLALGCIVKVIVTYILVSFSFVNIYGAVIGTILGYITSCLLNMHVLKKSLNIKFNKIDAFVKPAIAAIIMIVAVVFSDVIVYNYTMSGGLSCIISILIGVIVYLIFIFLLRVFEYQEIKNKFLSKK</sequence>
<evidence type="ECO:0000256" key="2">
    <source>
        <dbReference type="ARBA" id="ARBA00022475"/>
    </source>
</evidence>
<dbReference type="Pfam" id="PF01943">
    <property type="entry name" value="Polysacc_synt"/>
    <property type="match status" value="1"/>
</dbReference>
<feature type="transmembrane region" description="Helical" evidence="6">
    <location>
        <begin position="357"/>
        <end position="378"/>
    </location>
</feature>
<feature type="transmembrane region" description="Helical" evidence="6">
    <location>
        <begin position="450"/>
        <end position="468"/>
    </location>
</feature>
<feature type="transmembrane region" description="Helical" evidence="6">
    <location>
        <begin position="409"/>
        <end position="429"/>
    </location>
</feature>
<feature type="transmembrane region" description="Helical" evidence="6">
    <location>
        <begin position="227"/>
        <end position="247"/>
    </location>
</feature>
<dbReference type="InterPro" id="IPR050833">
    <property type="entry name" value="Poly_Biosynth_Transport"/>
</dbReference>
<feature type="transmembrane region" description="Helical" evidence="6">
    <location>
        <begin position="474"/>
        <end position="499"/>
    </location>
</feature>
<evidence type="ECO:0000256" key="6">
    <source>
        <dbReference type="SAM" id="Phobius"/>
    </source>
</evidence>
<keyword evidence="8" id="KW-1185">Reference proteome</keyword>
<feature type="transmembrane region" description="Helical" evidence="6">
    <location>
        <begin position="283"/>
        <end position="304"/>
    </location>
</feature>
<dbReference type="Proteomes" id="UP000182569">
    <property type="component" value="Chromosome"/>
</dbReference>
<dbReference type="EMBL" id="CP015756">
    <property type="protein sequence ID" value="APC42391.1"/>
    <property type="molecule type" value="Genomic_DNA"/>
</dbReference>
<dbReference type="OrthoDB" id="9775950at2"/>
<dbReference type="KEGG" id="ceu:A7L45_21285"/>
<dbReference type="PIRSF" id="PIRSF038958">
    <property type="entry name" value="PG_synth_SpoVB"/>
    <property type="match status" value="1"/>
</dbReference>
<evidence type="ECO:0000256" key="3">
    <source>
        <dbReference type="ARBA" id="ARBA00022692"/>
    </source>
</evidence>
<comment type="subcellular location">
    <subcellularLocation>
        <location evidence="1">Cell membrane</location>
        <topology evidence="1">Multi-pass membrane protein</topology>
    </subcellularLocation>
</comment>
<dbReference type="InterPro" id="IPR024923">
    <property type="entry name" value="PG_synth_SpoVB"/>
</dbReference>
<accession>A0A1J0GMA7</accession>
<dbReference type="AlphaFoldDB" id="A0A1J0GMA7"/>
<feature type="transmembrane region" description="Helical" evidence="6">
    <location>
        <begin position="181"/>
        <end position="206"/>
    </location>
</feature>
<keyword evidence="5 6" id="KW-0472">Membrane</keyword>
<evidence type="ECO:0000256" key="4">
    <source>
        <dbReference type="ARBA" id="ARBA00022989"/>
    </source>
</evidence>
<reference evidence="8" key="1">
    <citation type="journal article" date="2016" name="Front. Microbiol.">
        <title>Complete Genome Sequence of Clostridium estertheticum DSM 8809, a Microbe Identified in Spoiled Vacuum Packed Beef.</title>
        <authorList>
            <person name="Yu Z."/>
            <person name="Gunn L."/>
            <person name="Brennan E."/>
            <person name="Reid R."/>
            <person name="Wall P.G."/>
            <person name="Gaora O.P."/>
            <person name="Hurley D."/>
            <person name="Bolton D."/>
            <person name="Fanning S."/>
        </authorList>
    </citation>
    <scope>NUCLEOTIDE SEQUENCE [LARGE SCALE GENOMIC DNA]</scope>
    <source>
        <strain evidence="8">DSM 8809</strain>
    </source>
</reference>
<keyword evidence="2" id="KW-1003">Cell membrane</keyword>
<feature type="transmembrane region" description="Helical" evidence="6">
    <location>
        <begin position="324"/>
        <end position="345"/>
    </location>
</feature>
<proteinExistence type="predicted"/>
<dbReference type="STRING" id="1552.A7L45_21285"/>
<dbReference type="CDD" id="cd13124">
    <property type="entry name" value="MATE_SpoVB_like"/>
    <property type="match status" value="1"/>
</dbReference>
<name>A0A1J0GMA7_9CLOT</name>
<keyword evidence="3 6" id="KW-0812">Transmembrane</keyword>
<keyword evidence="4 6" id="KW-1133">Transmembrane helix</keyword>
<feature type="transmembrane region" description="Helical" evidence="6">
    <location>
        <begin position="88"/>
        <end position="110"/>
    </location>
</feature>
<evidence type="ECO:0000313" key="8">
    <source>
        <dbReference type="Proteomes" id="UP000182569"/>
    </source>
</evidence>
<gene>
    <name evidence="7" type="ORF">A7L45_21285</name>
</gene>
<dbReference type="GO" id="GO:0005886">
    <property type="term" value="C:plasma membrane"/>
    <property type="evidence" value="ECO:0007669"/>
    <property type="project" value="UniProtKB-SubCell"/>
</dbReference>
<feature type="transmembrane region" description="Helical" evidence="6">
    <location>
        <begin position="122"/>
        <end position="142"/>
    </location>
</feature>
<organism evidence="7 8">
    <name type="scientific">Clostridium estertheticum subsp. estertheticum</name>
    <dbReference type="NCBI Taxonomy" id="1552"/>
    <lineage>
        <taxon>Bacteria</taxon>
        <taxon>Bacillati</taxon>
        <taxon>Bacillota</taxon>
        <taxon>Clostridia</taxon>
        <taxon>Eubacteriales</taxon>
        <taxon>Clostridiaceae</taxon>
        <taxon>Clostridium</taxon>
    </lineage>
</organism>
<evidence type="ECO:0000313" key="7">
    <source>
        <dbReference type="EMBL" id="APC42391.1"/>
    </source>
</evidence>
<feature type="transmembrane region" description="Helical" evidence="6">
    <location>
        <begin position="385"/>
        <end position="403"/>
    </location>
</feature>
<feature type="transmembrane region" description="Helical" evidence="6">
    <location>
        <begin position="47"/>
        <end position="68"/>
    </location>
</feature>
<feature type="transmembrane region" description="Helical" evidence="6">
    <location>
        <begin position="154"/>
        <end position="175"/>
    </location>
</feature>
<dbReference type="InterPro" id="IPR002797">
    <property type="entry name" value="Polysacc_synth"/>
</dbReference>
<dbReference type="PANTHER" id="PTHR30250:SF21">
    <property type="entry name" value="LIPID II FLIPPASE MURJ"/>
    <property type="match status" value="1"/>
</dbReference>